<dbReference type="Gene3D" id="6.10.140.1740">
    <property type="match status" value="1"/>
</dbReference>
<feature type="compositionally biased region" description="Low complexity" evidence="1">
    <location>
        <begin position="679"/>
        <end position="688"/>
    </location>
</feature>
<name>A0ABR3RDR1_9PLEO</name>
<keyword evidence="4" id="KW-1185">Reference proteome</keyword>
<reference evidence="3 4" key="1">
    <citation type="submission" date="2024-02" db="EMBL/GenBank/DDBJ databases">
        <title>De novo assembly and annotation of 12 fungi associated with fruit tree decline syndrome in Ontario, Canada.</title>
        <authorList>
            <person name="Sulman M."/>
            <person name="Ellouze W."/>
            <person name="Ilyukhin E."/>
        </authorList>
    </citation>
    <scope>NUCLEOTIDE SEQUENCE [LARGE SCALE GENOMIC DNA]</scope>
    <source>
        <strain evidence="3 4">M42-189</strain>
    </source>
</reference>
<feature type="compositionally biased region" description="Polar residues" evidence="1">
    <location>
        <begin position="709"/>
        <end position="720"/>
    </location>
</feature>
<dbReference type="InterPro" id="IPR011011">
    <property type="entry name" value="Znf_FYVE_PHD"/>
</dbReference>
<feature type="compositionally biased region" description="Basic and acidic residues" evidence="1">
    <location>
        <begin position="587"/>
        <end position="599"/>
    </location>
</feature>
<evidence type="ECO:0000256" key="1">
    <source>
        <dbReference type="SAM" id="MobiDB-lite"/>
    </source>
</evidence>
<dbReference type="Proteomes" id="UP001521785">
    <property type="component" value="Unassembled WGS sequence"/>
</dbReference>
<feature type="compositionally biased region" description="Basic and acidic residues" evidence="1">
    <location>
        <begin position="409"/>
        <end position="427"/>
    </location>
</feature>
<evidence type="ECO:0000313" key="3">
    <source>
        <dbReference type="EMBL" id="KAL1602560.1"/>
    </source>
</evidence>
<accession>A0ABR3RDR1</accession>
<feature type="region of interest" description="Disordered" evidence="1">
    <location>
        <begin position="1"/>
        <end position="20"/>
    </location>
</feature>
<feature type="compositionally biased region" description="Low complexity" evidence="1">
    <location>
        <begin position="434"/>
        <end position="444"/>
    </location>
</feature>
<feature type="compositionally biased region" description="Polar residues" evidence="1">
    <location>
        <begin position="518"/>
        <end position="527"/>
    </location>
</feature>
<evidence type="ECO:0000259" key="2">
    <source>
        <dbReference type="SMART" id="SM01408"/>
    </source>
</evidence>
<feature type="region of interest" description="Disordered" evidence="1">
    <location>
        <begin position="124"/>
        <end position="203"/>
    </location>
</feature>
<dbReference type="Gene3D" id="3.30.40.10">
    <property type="entry name" value="Zinc/RING finger domain, C3HC4 (zinc finger)"/>
    <property type="match status" value="1"/>
</dbReference>
<feature type="domain" description="Inhibitor of growth protein N-terminal histone-binding" evidence="2">
    <location>
        <begin position="24"/>
        <end position="127"/>
    </location>
</feature>
<comment type="caution">
    <text evidence="3">The sequence shown here is derived from an EMBL/GenBank/DDBJ whole genome shotgun (WGS) entry which is preliminary data.</text>
</comment>
<evidence type="ECO:0000313" key="4">
    <source>
        <dbReference type="Proteomes" id="UP001521785"/>
    </source>
</evidence>
<proteinExistence type="predicted"/>
<dbReference type="PANTHER" id="PTHR10333:SF94">
    <property type="entry name" value="FINGER DOMAIN PROTEIN, PUTATIVE (AFU_ORTHOLOGUE AFUA_3G11940)-RELATED"/>
    <property type="match status" value="1"/>
</dbReference>
<sequence>MAEDAAAQEEATPPPVANPDAQTTVNDFLDYTEFFPSDLVRSLRLIGDLDQTYVDATQTVHQLTVKYGKLPTIPAGERPDPVTLRKEIALALDKAIYARESSYAEASRLYEVAERHKHRIGIIKRKLQAQPEPPSRDPTPVPVSPQVSRGVNRNFTTPHLRLTFDGRFGGSSTARPRDRKKSRVPVPGARIRTASFSDSDDSEVRFNPDLAIAPKRLKDYKDKAPRPPKVRVRPPGSGTNVHSSFAGISTSNALARLSPPPENARPGSKWAPWFKLTEYEMAVLRKKMKKNAVWTPSETMIKRQLEAGGRGQEAYEKEKKRCEETGDAFLDEEPAAPTIRSIVSHAVTETPPAPAQPAPAPTNQLPTDSEPTPIELHRDADLDDADVSRDTSDFRDTRQSKRDSRRRQAFRDAQELENATKRMKEAADWMQELSFSSKKSAAKPSNKRKRDSTPPPAVETPAGGTREPSLLSQDSGTGPPERKKPRLNLKLANGGPSTPQDLTPIAPSPGAKSLVSFPETSKTTTVQVPLAPAGPGTPKSPGNSQLALRSQPGTPAVTSPAVPVSTEAQAASAGLPQANVTAASSRPRRESVAPPKEKPSSPAPATAPHEKKQKAPTPAPEAVAPASGHATRPRSSRPSSSRGHVPTPKAQSEEPKPHEQGQSTRELRRHSIYSQSAIAVPATVASARTRTRRKAPPKGEISHGEDGQMTVTNVKRAQSNKSAKKKKPEEESEPTEEIDQDEERYCICDGISEGSMILCDNHVSQSCITFDAIDTNDKQCEKEWFHFGCVGLKEGELPARRAKWYCPDCRVALGTDAHGNPKVPPPLPGRRGNR</sequence>
<dbReference type="InterPro" id="IPR028651">
    <property type="entry name" value="ING_fam"/>
</dbReference>
<feature type="compositionally biased region" description="Pro residues" evidence="1">
    <location>
        <begin position="131"/>
        <end position="143"/>
    </location>
</feature>
<dbReference type="SMART" id="SM01408">
    <property type="entry name" value="ING"/>
    <property type="match status" value="1"/>
</dbReference>
<protein>
    <recommendedName>
        <fullName evidence="2">Inhibitor of growth protein N-terminal histone-binding domain-containing protein</fullName>
    </recommendedName>
</protein>
<feature type="compositionally biased region" description="Basic and acidic residues" evidence="1">
    <location>
        <begin position="375"/>
        <end position="402"/>
    </location>
</feature>
<organism evidence="3 4">
    <name type="scientific">Paraconiothyrium brasiliense</name>
    <dbReference type="NCBI Taxonomy" id="300254"/>
    <lineage>
        <taxon>Eukaryota</taxon>
        <taxon>Fungi</taxon>
        <taxon>Dikarya</taxon>
        <taxon>Ascomycota</taxon>
        <taxon>Pezizomycotina</taxon>
        <taxon>Dothideomycetes</taxon>
        <taxon>Pleosporomycetidae</taxon>
        <taxon>Pleosporales</taxon>
        <taxon>Massarineae</taxon>
        <taxon>Didymosphaeriaceae</taxon>
        <taxon>Paraconiothyrium</taxon>
    </lineage>
</organism>
<feature type="region of interest" description="Disordered" evidence="1">
    <location>
        <begin position="220"/>
        <end position="245"/>
    </location>
</feature>
<dbReference type="InterPro" id="IPR013083">
    <property type="entry name" value="Znf_RING/FYVE/PHD"/>
</dbReference>
<feature type="compositionally biased region" description="Pro residues" evidence="1">
    <location>
        <begin position="351"/>
        <end position="360"/>
    </location>
</feature>
<dbReference type="SUPFAM" id="SSF57903">
    <property type="entry name" value="FYVE/PHD zinc finger"/>
    <property type="match status" value="1"/>
</dbReference>
<feature type="region of interest" description="Disordered" evidence="1">
    <location>
        <begin position="349"/>
        <end position="739"/>
    </location>
</feature>
<dbReference type="CDD" id="cd15505">
    <property type="entry name" value="PHD_ING"/>
    <property type="match status" value="1"/>
</dbReference>
<dbReference type="EMBL" id="JAKJXO020000007">
    <property type="protein sequence ID" value="KAL1602560.1"/>
    <property type="molecule type" value="Genomic_DNA"/>
</dbReference>
<feature type="compositionally biased region" description="Acidic residues" evidence="1">
    <location>
        <begin position="730"/>
        <end position="739"/>
    </location>
</feature>
<feature type="compositionally biased region" description="Polar residues" evidence="1">
    <location>
        <begin position="145"/>
        <end position="157"/>
    </location>
</feature>
<feature type="compositionally biased region" description="Polar residues" evidence="1">
    <location>
        <begin position="540"/>
        <end position="557"/>
    </location>
</feature>
<dbReference type="PANTHER" id="PTHR10333">
    <property type="entry name" value="INHIBITOR OF GROWTH PROTEIN"/>
    <property type="match status" value="1"/>
</dbReference>
<gene>
    <name evidence="3" type="ORF">SLS60_005976</name>
</gene>
<dbReference type="InterPro" id="IPR024610">
    <property type="entry name" value="ING_N_histone-binding"/>
</dbReference>